<evidence type="ECO:0000313" key="2">
    <source>
        <dbReference type="Proteomes" id="UP001056120"/>
    </source>
</evidence>
<proteinExistence type="predicted"/>
<comment type="caution">
    <text evidence="1">The sequence shown here is derived from an EMBL/GenBank/DDBJ whole genome shotgun (WGS) entry which is preliminary data.</text>
</comment>
<reference evidence="1 2" key="2">
    <citation type="journal article" date="2022" name="Mol. Ecol. Resour.">
        <title>The genomes of chicory, endive, great burdock and yacon provide insights into Asteraceae paleo-polyploidization history and plant inulin production.</title>
        <authorList>
            <person name="Fan W."/>
            <person name="Wang S."/>
            <person name="Wang H."/>
            <person name="Wang A."/>
            <person name="Jiang F."/>
            <person name="Liu H."/>
            <person name="Zhao H."/>
            <person name="Xu D."/>
            <person name="Zhang Y."/>
        </authorList>
    </citation>
    <scope>NUCLEOTIDE SEQUENCE [LARGE SCALE GENOMIC DNA]</scope>
    <source>
        <strain evidence="2">cv. Yunnan</strain>
        <tissue evidence="1">Leaves</tissue>
    </source>
</reference>
<evidence type="ECO:0000313" key="1">
    <source>
        <dbReference type="EMBL" id="KAI3804417.1"/>
    </source>
</evidence>
<organism evidence="1 2">
    <name type="scientific">Smallanthus sonchifolius</name>
    <dbReference type="NCBI Taxonomy" id="185202"/>
    <lineage>
        <taxon>Eukaryota</taxon>
        <taxon>Viridiplantae</taxon>
        <taxon>Streptophyta</taxon>
        <taxon>Embryophyta</taxon>
        <taxon>Tracheophyta</taxon>
        <taxon>Spermatophyta</taxon>
        <taxon>Magnoliopsida</taxon>
        <taxon>eudicotyledons</taxon>
        <taxon>Gunneridae</taxon>
        <taxon>Pentapetalae</taxon>
        <taxon>asterids</taxon>
        <taxon>campanulids</taxon>
        <taxon>Asterales</taxon>
        <taxon>Asteraceae</taxon>
        <taxon>Asteroideae</taxon>
        <taxon>Heliantheae alliance</taxon>
        <taxon>Millerieae</taxon>
        <taxon>Smallanthus</taxon>
    </lineage>
</organism>
<gene>
    <name evidence="1" type="ORF">L1987_25938</name>
</gene>
<sequence length="75" mass="8376">MRKKVLHRARVLKHAAAAPPLLFSVWETRVELLEKSYLNIRGADPVCLYGTAEPSWTGFVPLQTVLKNKAQGCIS</sequence>
<accession>A0ACB9IBH2</accession>
<name>A0ACB9IBH2_9ASTR</name>
<keyword evidence="2" id="KW-1185">Reference proteome</keyword>
<dbReference type="Proteomes" id="UP001056120">
    <property type="component" value="Linkage Group LG09"/>
</dbReference>
<dbReference type="EMBL" id="CM042026">
    <property type="protein sequence ID" value="KAI3804417.1"/>
    <property type="molecule type" value="Genomic_DNA"/>
</dbReference>
<reference evidence="2" key="1">
    <citation type="journal article" date="2022" name="Mol. Ecol. Resour.">
        <title>The genomes of chicory, endive, great burdock and yacon provide insights into Asteraceae palaeo-polyploidization history and plant inulin production.</title>
        <authorList>
            <person name="Fan W."/>
            <person name="Wang S."/>
            <person name="Wang H."/>
            <person name="Wang A."/>
            <person name="Jiang F."/>
            <person name="Liu H."/>
            <person name="Zhao H."/>
            <person name="Xu D."/>
            <person name="Zhang Y."/>
        </authorList>
    </citation>
    <scope>NUCLEOTIDE SEQUENCE [LARGE SCALE GENOMIC DNA]</scope>
    <source>
        <strain evidence="2">cv. Yunnan</strain>
    </source>
</reference>
<protein>
    <submittedName>
        <fullName evidence="1">Uncharacterized protein</fullName>
    </submittedName>
</protein>